<dbReference type="Pfam" id="PF00589">
    <property type="entry name" value="Phage_integrase"/>
    <property type="match status" value="1"/>
</dbReference>
<dbReference type="InterPro" id="IPR050090">
    <property type="entry name" value="Tyrosine_recombinase_XerCD"/>
</dbReference>
<dbReference type="PROSITE" id="PS51898">
    <property type="entry name" value="TYR_RECOMBINASE"/>
    <property type="match status" value="1"/>
</dbReference>
<sequence length="508" mass="60376">MDQDSKNVINELNSSNMPQNDQWKKTISILWNASSIQIFGDGIKPTNPDQTEDIWDVSEEMVRSLMEEVLRIEETGSVDRLGSKGINDWLWEQKVIPNIKLQKIRALLKEIKIFRTPYQLYSSYLIALHFQSSLAVIVNKSAWQISDSDVTKENIIIYCKRYLEKKIDFNFIKKLAKEYYPESVLRMPDNWGKKSRQEQEPEIHPYLDRFAKHLTREGNSPPYVQRVTRYSLFFLSWLTEVFANFQDHTASTVPIWLIEREHLIQFKEYLERCEISGKYTDITASNIFYEVISFFKYLYDIRAIRKNIGSIDGIKANRYRYRDIPDQDQLSRFFQTLQQYSDEPEYDSAFFGSLLLLGLRFCECERLAWSDVNLEAGIIRIRGKGRRNKPTPMLLPPTLRLYFKQLNAVTTHKCTRIFNIYLDTQKLYREMLKKYKLYSIIANWNFPGGFHLFRHTFITTLSKNKRIHPELLQRLARHERIDTTAKYSHRQDSVLQEAMEKIDQIWRD</sequence>
<keyword evidence="2" id="KW-0238">DNA-binding</keyword>
<dbReference type="EMBL" id="JACJIP010000028">
    <property type="protein sequence ID" value="MBA9087240.1"/>
    <property type="molecule type" value="Genomic_DNA"/>
</dbReference>
<accession>A0A7W3SVY2</accession>
<organism evidence="5 6">
    <name type="scientific">Fontibacillus solani</name>
    <dbReference type="NCBI Taxonomy" id="1572857"/>
    <lineage>
        <taxon>Bacteria</taxon>
        <taxon>Bacillati</taxon>
        <taxon>Bacillota</taxon>
        <taxon>Bacilli</taxon>
        <taxon>Bacillales</taxon>
        <taxon>Paenibacillaceae</taxon>
        <taxon>Fontibacillus</taxon>
    </lineage>
</organism>
<dbReference type="PANTHER" id="PTHR30349">
    <property type="entry name" value="PHAGE INTEGRASE-RELATED"/>
    <property type="match status" value="1"/>
</dbReference>
<evidence type="ECO:0000259" key="4">
    <source>
        <dbReference type="PROSITE" id="PS51898"/>
    </source>
</evidence>
<keyword evidence="3" id="KW-0233">DNA recombination</keyword>
<comment type="caution">
    <text evidence="5">The sequence shown here is derived from an EMBL/GenBank/DDBJ whole genome shotgun (WGS) entry which is preliminary data.</text>
</comment>
<dbReference type="Gene3D" id="1.10.443.10">
    <property type="entry name" value="Intergrase catalytic core"/>
    <property type="match status" value="1"/>
</dbReference>
<dbReference type="RefSeq" id="WP_182538028.1">
    <property type="nucleotide sequence ID" value="NZ_JACJIP010000028.1"/>
</dbReference>
<dbReference type="PANTHER" id="PTHR30349:SF41">
    <property type="entry name" value="INTEGRASE_RECOMBINASE PROTEIN MJ0367-RELATED"/>
    <property type="match status" value="1"/>
</dbReference>
<protein>
    <submittedName>
        <fullName evidence="5">Integrase/recombinase XerD</fullName>
    </submittedName>
</protein>
<dbReference type="AlphaFoldDB" id="A0A7W3SVY2"/>
<evidence type="ECO:0000256" key="3">
    <source>
        <dbReference type="ARBA" id="ARBA00023172"/>
    </source>
</evidence>
<dbReference type="Proteomes" id="UP000567067">
    <property type="component" value="Unassembled WGS sequence"/>
</dbReference>
<dbReference type="InterPro" id="IPR013762">
    <property type="entry name" value="Integrase-like_cat_sf"/>
</dbReference>
<dbReference type="InterPro" id="IPR002104">
    <property type="entry name" value="Integrase_catalytic"/>
</dbReference>
<evidence type="ECO:0000256" key="2">
    <source>
        <dbReference type="ARBA" id="ARBA00023125"/>
    </source>
</evidence>
<gene>
    <name evidence="5" type="ORF">FHR92_003724</name>
</gene>
<dbReference type="SUPFAM" id="SSF56349">
    <property type="entry name" value="DNA breaking-rejoining enzymes"/>
    <property type="match status" value="1"/>
</dbReference>
<evidence type="ECO:0000313" key="5">
    <source>
        <dbReference type="EMBL" id="MBA9087240.1"/>
    </source>
</evidence>
<dbReference type="GO" id="GO:0003677">
    <property type="term" value="F:DNA binding"/>
    <property type="evidence" value="ECO:0007669"/>
    <property type="project" value="UniProtKB-KW"/>
</dbReference>
<comment type="similarity">
    <text evidence="1">Belongs to the 'phage' integrase family.</text>
</comment>
<keyword evidence="6" id="KW-1185">Reference proteome</keyword>
<feature type="domain" description="Tyr recombinase" evidence="4">
    <location>
        <begin position="320"/>
        <end position="500"/>
    </location>
</feature>
<dbReference type="GO" id="GO:0015074">
    <property type="term" value="P:DNA integration"/>
    <property type="evidence" value="ECO:0007669"/>
    <property type="project" value="InterPro"/>
</dbReference>
<evidence type="ECO:0000256" key="1">
    <source>
        <dbReference type="ARBA" id="ARBA00008857"/>
    </source>
</evidence>
<proteinExistence type="inferred from homology"/>
<name>A0A7W3SVY2_9BACL</name>
<dbReference type="InterPro" id="IPR011010">
    <property type="entry name" value="DNA_brk_join_enz"/>
</dbReference>
<dbReference type="GO" id="GO:0006310">
    <property type="term" value="P:DNA recombination"/>
    <property type="evidence" value="ECO:0007669"/>
    <property type="project" value="UniProtKB-KW"/>
</dbReference>
<dbReference type="CDD" id="cd00397">
    <property type="entry name" value="DNA_BRE_C"/>
    <property type="match status" value="1"/>
</dbReference>
<evidence type="ECO:0000313" key="6">
    <source>
        <dbReference type="Proteomes" id="UP000567067"/>
    </source>
</evidence>
<reference evidence="5 6" key="1">
    <citation type="submission" date="2020-08" db="EMBL/GenBank/DDBJ databases">
        <title>Genomic Encyclopedia of Type Strains, Phase III (KMG-III): the genomes of soil and plant-associated and newly described type strains.</title>
        <authorList>
            <person name="Whitman W."/>
        </authorList>
    </citation>
    <scope>NUCLEOTIDE SEQUENCE [LARGE SCALE GENOMIC DNA]</scope>
    <source>
        <strain evidence="5 6">CECT 8693</strain>
    </source>
</reference>